<dbReference type="RefSeq" id="WP_428832066.1">
    <property type="nucleotide sequence ID" value="NZ_BAAARB010000030.1"/>
</dbReference>
<sequence>MGKGFQGAVLRALGAKNHPATVTGVRWVTEHVVRIEFQCGEILHAGGEKPAAWIRAWFPDVNNAAKFHQRGYTLLDPDPAAGTFAICFLVHDPAGPASTWARNAVVGDELLMTRLGGDGYDIAADRERPRGYLLMGDVAAWPAIVRLIEEIGDDIPIRAVIEHENDDDRDLPLPEHSNLTVDWVPTSPDRRALTEAIGEDDYRGWHTWVTAESKATRLAKGALALNHEQNKATMHTQAYWMAGRAMGKQVDTATEDTAVSTASETATDDVAEAALTPSRAPKAAAPAEPVLKPALPALIVAGLFALVLAVLAVVPLVLFAELARLLVEGADRHELIDVAVTALIVLVAGAAGSAVLITVLHFYDQVYAAALRRRVLHKLTRLPLGWFLGRRSAEVKKLVADDISSLHYLVTHAVPDLVTAIVTPLAILGYLFSVNWVLALVLLVPVLGYIVAMARLATADRARLEQKMRWDATLPGDAERYIGTQQVSRVFGDGAITDLPARLRRLTEFLKDWQRATIDAKSVILQLNRPTTSMVVVALAGTALITADQMDAAAILPFLILGTSFGDRLLAASYAVGGLREGMNGKTSLDLLLSSGELEQAENGSTGPEPSGPARVELRGVTFGYTPGRPVVRDLHLDLPAGGTTALVGPSGAGKSTVAALVARLWDPDAGAVLLDGVDLRDIPEVQLRQRIAVVLQDVQLIRGTIADNIALGMPDADRAAIAEAARAAHIADLIESLPDGYDTVVDRDSLSGGQRQRIAIARALLGDPRFVVLDEATAAADPDSEWEVRQGLSRLLAGRTVLIVAHRLHTVADADRIVVFDGGQIVEQGTGPELIAAGGRYAAMTAQAQEALR</sequence>
<name>A0ABP5V2L3_9ACTN</name>
<evidence type="ECO:0000256" key="12">
    <source>
        <dbReference type="ARBA" id="ARBA00023136"/>
    </source>
</evidence>
<dbReference type="PROSITE" id="PS50929">
    <property type="entry name" value="ABC_TM1F"/>
    <property type="match status" value="1"/>
</dbReference>
<dbReference type="InterPro" id="IPR013113">
    <property type="entry name" value="SIP_FAD-bd"/>
</dbReference>
<evidence type="ECO:0000259" key="18">
    <source>
        <dbReference type="PROSITE" id="PS50929"/>
    </source>
</evidence>
<evidence type="ECO:0000256" key="2">
    <source>
        <dbReference type="ARBA" id="ARBA00004429"/>
    </source>
</evidence>
<keyword evidence="7" id="KW-0547">Nucleotide-binding</keyword>
<feature type="transmembrane region" description="Helical" evidence="16">
    <location>
        <begin position="406"/>
        <end position="430"/>
    </location>
</feature>
<keyword evidence="5" id="KW-0285">Flavoprotein</keyword>
<dbReference type="InterPro" id="IPR039261">
    <property type="entry name" value="FNR_nucleotide-bd"/>
</dbReference>
<dbReference type="Gene3D" id="1.20.1560.10">
    <property type="entry name" value="ABC transporter type 1, transmembrane domain"/>
    <property type="match status" value="1"/>
</dbReference>
<evidence type="ECO:0000256" key="7">
    <source>
        <dbReference type="ARBA" id="ARBA00022741"/>
    </source>
</evidence>
<evidence type="ECO:0000313" key="21">
    <source>
        <dbReference type="Proteomes" id="UP001501170"/>
    </source>
</evidence>
<organism evidence="20 21">
    <name type="scientific">Gordonia cholesterolivorans</name>
    <dbReference type="NCBI Taxonomy" id="559625"/>
    <lineage>
        <taxon>Bacteria</taxon>
        <taxon>Bacillati</taxon>
        <taxon>Actinomycetota</taxon>
        <taxon>Actinomycetes</taxon>
        <taxon>Mycobacteriales</taxon>
        <taxon>Gordoniaceae</taxon>
        <taxon>Gordonia</taxon>
    </lineage>
</organism>
<evidence type="ECO:0000259" key="17">
    <source>
        <dbReference type="PROSITE" id="PS50893"/>
    </source>
</evidence>
<gene>
    <name evidence="20" type="primary">irtA</name>
    <name evidence="20" type="ORF">GCM10009855_36060</name>
</gene>
<dbReference type="PROSITE" id="PS00211">
    <property type="entry name" value="ABC_TRANSPORTER_1"/>
    <property type="match status" value="1"/>
</dbReference>
<evidence type="ECO:0000256" key="5">
    <source>
        <dbReference type="ARBA" id="ARBA00022630"/>
    </source>
</evidence>
<evidence type="ECO:0000256" key="1">
    <source>
        <dbReference type="ARBA" id="ARBA00001974"/>
    </source>
</evidence>
<evidence type="ECO:0000256" key="15">
    <source>
        <dbReference type="ARBA" id="ARBA00023488"/>
    </source>
</evidence>
<dbReference type="InterPro" id="IPR011527">
    <property type="entry name" value="ABC1_TM_dom"/>
</dbReference>
<evidence type="ECO:0000256" key="10">
    <source>
        <dbReference type="ARBA" id="ARBA00022967"/>
    </source>
</evidence>
<proteinExistence type="inferred from homology"/>
<dbReference type="SUPFAM" id="SSF52540">
    <property type="entry name" value="P-loop containing nucleoside triphosphate hydrolases"/>
    <property type="match status" value="1"/>
</dbReference>
<evidence type="ECO:0000256" key="14">
    <source>
        <dbReference type="ARBA" id="ARBA00023467"/>
    </source>
</evidence>
<dbReference type="InterPro" id="IPR017938">
    <property type="entry name" value="Riboflavin_synthase-like_b-brl"/>
</dbReference>
<dbReference type="EMBL" id="BAAARB010000030">
    <property type="protein sequence ID" value="GAA2393086.1"/>
    <property type="molecule type" value="Genomic_DNA"/>
</dbReference>
<keyword evidence="11 16" id="KW-1133">Transmembrane helix</keyword>
<keyword evidence="9 20" id="KW-0067">ATP-binding</keyword>
<dbReference type="SUPFAM" id="SSF90123">
    <property type="entry name" value="ABC transporter transmembrane region"/>
    <property type="match status" value="1"/>
</dbReference>
<protein>
    <recommendedName>
        <fullName evidence="15">Mycobactin import ATP-binding/permease protein IrtA</fullName>
    </recommendedName>
</protein>
<feature type="transmembrane region" description="Helical" evidence="16">
    <location>
        <begin position="338"/>
        <end position="363"/>
    </location>
</feature>
<keyword evidence="12 16" id="KW-0472">Membrane</keyword>
<evidence type="ECO:0000313" key="20">
    <source>
        <dbReference type="EMBL" id="GAA2393086.1"/>
    </source>
</evidence>
<dbReference type="PROSITE" id="PS50893">
    <property type="entry name" value="ABC_TRANSPORTER_2"/>
    <property type="match status" value="1"/>
</dbReference>
<dbReference type="SMART" id="SM00382">
    <property type="entry name" value="AAA"/>
    <property type="match status" value="1"/>
</dbReference>
<dbReference type="InterPro" id="IPR007037">
    <property type="entry name" value="SIP_rossman_dom"/>
</dbReference>
<dbReference type="Pfam" id="PF00664">
    <property type="entry name" value="ABC_membrane"/>
    <property type="match status" value="1"/>
</dbReference>
<feature type="transmembrane region" description="Helical" evidence="16">
    <location>
        <begin position="436"/>
        <end position="458"/>
    </location>
</feature>
<dbReference type="InterPro" id="IPR017927">
    <property type="entry name" value="FAD-bd_FR_type"/>
</dbReference>
<comment type="subunit">
    <text evidence="14">Forms a heterodimer with IrtB.</text>
</comment>
<comment type="similarity">
    <text evidence="13">Belongs to the ABC transporter superfamily. Siderophore-Fe(3+) uptake transporter (SIUT) (TC 3.A.1.21) family.</text>
</comment>
<dbReference type="Gene3D" id="2.40.30.10">
    <property type="entry name" value="Translation factors"/>
    <property type="match status" value="1"/>
</dbReference>
<keyword evidence="4" id="KW-0997">Cell inner membrane</keyword>
<evidence type="ECO:0000256" key="11">
    <source>
        <dbReference type="ARBA" id="ARBA00022989"/>
    </source>
</evidence>
<dbReference type="Proteomes" id="UP001501170">
    <property type="component" value="Unassembled WGS sequence"/>
</dbReference>
<dbReference type="InterPro" id="IPR027417">
    <property type="entry name" value="P-loop_NTPase"/>
</dbReference>
<reference evidence="21" key="1">
    <citation type="journal article" date="2019" name="Int. J. Syst. Evol. Microbiol.">
        <title>The Global Catalogue of Microorganisms (GCM) 10K type strain sequencing project: providing services to taxonomists for standard genome sequencing and annotation.</title>
        <authorList>
            <consortium name="The Broad Institute Genomics Platform"/>
            <consortium name="The Broad Institute Genome Sequencing Center for Infectious Disease"/>
            <person name="Wu L."/>
            <person name="Ma J."/>
        </authorList>
    </citation>
    <scope>NUCLEOTIDE SEQUENCE [LARGE SCALE GENOMIC DNA]</scope>
    <source>
        <strain evidence="21">JCM 16227</strain>
    </source>
</reference>
<feature type="domain" description="ABC transporter" evidence="17">
    <location>
        <begin position="616"/>
        <end position="848"/>
    </location>
</feature>
<feature type="transmembrane region" description="Helical" evidence="16">
    <location>
        <begin position="297"/>
        <end position="318"/>
    </location>
</feature>
<keyword evidence="10" id="KW-1278">Translocase</keyword>
<dbReference type="PANTHER" id="PTHR24221">
    <property type="entry name" value="ATP-BINDING CASSETTE SUB-FAMILY B"/>
    <property type="match status" value="1"/>
</dbReference>
<evidence type="ECO:0000259" key="19">
    <source>
        <dbReference type="PROSITE" id="PS51384"/>
    </source>
</evidence>
<evidence type="ECO:0000256" key="13">
    <source>
        <dbReference type="ARBA" id="ARBA00023455"/>
    </source>
</evidence>
<dbReference type="InterPro" id="IPR003439">
    <property type="entry name" value="ABC_transporter-like_ATP-bd"/>
</dbReference>
<keyword evidence="8" id="KW-0274">FAD</keyword>
<evidence type="ECO:0000256" key="4">
    <source>
        <dbReference type="ARBA" id="ARBA00022519"/>
    </source>
</evidence>
<keyword evidence="21" id="KW-1185">Reference proteome</keyword>
<evidence type="ECO:0000256" key="8">
    <source>
        <dbReference type="ARBA" id="ARBA00022827"/>
    </source>
</evidence>
<comment type="subcellular location">
    <subcellularLocation>
        <location evidence="2">Cell inner membrane</location>
        <topology evidence="2">Multi-pass membrane protein</topology>
    </subcellularLocation>
</comment>
<dbReference type="InterPro" id="IPR036640">
    <property type="entry name" value="ABC1_TM_sf"/>
</dbReference>
<comment type="cofactor">
    <cofactor evidence="1">
        <name>FAD</name>
        <dbReference type="ChEBI" id="CHEBI:57692"/>
    </cofactor>
</comment>
<dbReference type="SUPFAM" id="SSF63380">
    <property type="entry name" value="Riboflavin synthase domain-like"/>
    <property type="match status" value="1"/>
</dbReference>
<evidence type="ECO:0000256" key="3">
    <source>
        <dbReference type="ARBA" id="ARBA00022475"/>
    </source>
</evidence>
<evidence type="ECO:0000256" key="9">
    <source>
        <dbReference type="ARBA" id="ARBA00022840"/>
    </source>
</evidence>
<keyword evidence="3" id="KW-1003">Cell membrane</keyword>
<dbReference type="PROSITE" id="PS51384">
    <property type="entry name" value="FAD_FR"/>
    <property type="match status" value="1"/>
</dbReference>
<feature type="domain" description="FAD-binding FR-type" evidence="19">
    <location>
        <begin position="15"/>
        <end position="122"/>
    </location>
</feature>
<feature type="domain" description="ABC transmembrane type-1" evidence="18">
    <location>
        <begin position="299"/>
        <end position="581"/>
    </location>
</feature>
<dbReference type="GO" id="GO:0005524">
    <property type="term" value="F:ATP binding"/>
    <property type="evidence" value="ECO:0007669"/>
    <property type="project" value="UniProtKB-KW"/>
</dbReference>
<dbReference type="InterPro" id="IPR017871">
    <property type="entry name" value="ABC_transporter-like_CS"/>
</dbReference>
<dbReference type="InterPro" id="IPR003593">
    <property type="entry name" value="AAA+_ATPase"/>
</dbReference>
<keyword evidence="6 16" id="KW-0812">Transmembrane</keyword>
<comment type="caution">
    <text evidence="20">The sequence shown here is derived from an EMBL/GenBank/DDBJ whole genome shotgun (WGS) entry which is preliminary data.</text>
</comment>
<dbReference type="Pfam" id="PF08021">
    <property type="entry name" value="FAD_binding_9"/>
    <property type="match status" value="1"/>
</dbReference>
<dbReference type="CDD" id="cd06193">
    <property type="entry name" value="siderophore_interacting"/>
    <property type="match status" value="1"/>
</dbReference>
<dbReference type="Gene3D" id="3.40.50.80">
    <property type="entry name" value="Nucleotide-binding domain of ferredoxin-NADP reductase (FNR) module"/>
    <property type="match status" value="1"/>
</dbReference>
<evidence type="ECO:0000256" key="16">
    <source>
        <dbReference type="SAM" id="Phobius"/>
    </source>
</evidence>
<dbReference type="Pfam" id="PF00005">
    <property type="entry name" value="ABC_tran"/>
    <property type="match status" value="1"/>
</dbReference>
<evidence type="ECO:0000256" key="6">
    <source>
        <dbReference type="ARBA" id="ARBA00022692"/>
    </source>
</evidence>
<accession>A0ABP5V2L3</accession>
<dbReference type="PANTHER" id="PTHR24221:SF654">
    <property type="entry name" value="ATP-BINDING CASSETTE SUB-FAMILY B MEMBER 6"/>
    <property type="match status" value="1"/>
</dbReference>
<dbReference type="Gene3D" id="3.40.50.300">
    <property type="entry name" value="P-loop containing nucleotide triphosphate hydrolases"/>
    <property type="match status" value="1"/>
</dbReference>
<dbReference type="InterPro" id="IPR039421">
    <property type="entry name" value="Type_1_exporter"/>
</dbReference>
<dbReference type="Pfam" id="PF04954">
    <property type="entry name" value="SIP"/>
    <property type="match status" value="1"/>
</dbReference>